<keyword evidence="1 4" id="KW-0808">Transferase</keyword>
<dbReference type="CDD" id="cd03809">
    <property type="entry name" value="GT4_MtfB-like"/>
    <property type="match status" value="1"/>
</dbReference>
<dbReference type="Gene3D" id="3.40.50.2000">
    <property type="entry name" value="Glycogen Phosphorylase B"/>
    <property type="match status" value="2"/>
</dbReference>
<dbReference type="Pfam" id="PF13439">
    <property type="entry name" value="Glyco_transf_4"/>
    <property type="match status" value="1"/>
</dbReference>
<dbReference type="InterPro" id="IPR001296">
    <property type="entry name" value="Glyco_trans_1"/>
</dbReference>
<proteinExistence type="predicted"/>
<evidence type="ECO:0000259" key="2">
    <source>
        <dbReference type="Pfam" id="PF00534"/>
    </source>
</evidence>
<evidence type="ECO:0000313" key="4">
    <source>
        <dbReference type="EMBL" id="QIB75514.1"/>
    </source>
</evidence>
<dbReference type="PANTHER" id="PTHR46401">
    <property type="entry name" value="GLYCOSYLTRANSFERASE WBBK-RELATED"/>
    <property type="match status" value="1"/>
</dbReference>
<dbReference type="PANTHER" id="PTHR46401:SF2">
    <property type="entry name" value="GLYCOSYLTRANSFERASE WBBK-RELATED"/>
    <property type="match status" value="1"/>
</dbReference>
<dbReference type="EMBL" id="CP048739">
    <property type="protein sequence ID" value="QIB75514.1"/>
    <property type="molecule type" value="Genomic_DNA"/>
</dbReference>
<feature type="domain" description="Glycosyltransferase subfamily 4-like N-terminal" evidence="3">
    <location>
        <begin position="16"/>
        <end position="169"/>
    </location>
</feature>
<dbReference type="GeneID" id="44080764"/>
<protein>
    <submittedName>
        <fullName evidence="4">Glycosyltransferase family 4 protein</fullName>
    </submittedName>
</protein>
<dbReference type="GO" id="GO:0016757">
    <property type="term" value="F:glycosyltransferase activity"/>
    <property type="evidence" value="ECO:0007669"/>
    <property type="project" value="InterPro"/>
</dbReference>
<dbReference type="Proteomes" id="UP000465846">
    <property type="component" value="Chromosome"/>
</dbReference>
<feature type="domain" description="Glycosyl transferase family 1" evidence="2">
    <location>
        <begin position="184"/>
        <end position="336"/>
    </location>
</feature>
<dbReference type="AlphaFoldDB" id="A0A6C0UJ00"/>
<name>A0A6C0UJ00_9EURY</name>
<dbReference type="SUPFAM" id="SSF53756">
    <property type="entry name" value="UDP-Glycosyltransferase/glycogen phosphorylase"/>
    <property type="match status" value="1"/>
</dbReference>
<dbReference type="Pfam" id="PF00534">
    <property type="entry name" value="Glycos_transf_1"/>
    <property type="match status" value="1"/>
</dbReference>
<evidence type="ECO:0000259" key="3">
    <source>
        <dbReference type="Pfam" id="PF13439"/>
    </source>
</evidence>
<reference evidence="4 5" key="1">
    <citation type="submission" date="2020-02" db="EMBL/GenBank/DDBJ databases">
        <title>Whole genome sequence of Halogeometricum borinquense strain wsp4.</title>
        <authorList>
            <person name="Verma D.K."/>
            <person name="Gopal K."/>
            <person name="Prasad E.S."/>
        </authorList>
    </citation>
    <scope>NUCLEOTIDE SEQUENCE [LARGE SCALE GENOMIC DNA]</scope>
    <source>
        <strain evidence="5">wsp4</strain>
    </source>
</reference>
<dbReference type="InterPro" id="IPR028098">
    <property type="entry name" value="Glyco_trans_4-like_N"/>
</dbReference>
<gene>
    <name evidence="4" type="ORF">G3I44_15145</name>
</gene>
<evidence type="ECO:0000256" key="1">
    <source>
        <dbReference type="ARBA" id="ARBA00022679"/>
    </source>
</evidence>
<accession>A0A6C0UJ00</accession>
<dbReference type="RefSeq" id="WP_163487282.1">
    <property type="nucleotide sequence ID" value="NZ_CP048739.1"/>
</dbReference>
<sequence length="358" mass="39303">MKVGVNARTFSVDEPGGAVQASINHTKGLIKRSDTDVVLFGHESISSLFPEATIESSFYPTPSQGYGLLWERIILPQQTSKHDVDVLFCPNGNAPVTEIECPVVMCIHDVNAAKGWSSGVHQMYRRVAVPHGAKKADTIVTVSQFSKSEITNHLDIPAEKIEVVYNGINQLYLSEDSGTSLELPDDYILFVGSMNPRKNIRRVIESFVKLKKGPDITHKLVIIGPNNKTIFKNVDIAERDDIVTPGFVTEQELKYAYKNASVFVFPSLYEGFGLPPLEALASGTPVVASNTTSLGEILNKGSLLVNPKESDEIASAILQVLEDETLRSKLKAEGKELAAEYTWEKASQQLYAVLNNPK</sequence>
<evidence type="ECO:0000313" key="5">
    <source>
        <dbReference type="Proteomes" id="UP000465846"/>
    </source>
</evidence>
<organism evidence="4 5">
    <name type="scientific">Halogeometricum borinquense</name>
    <dbReference type="NCBI Taxonomy" id="60847"/>
    <lineage>
        <taxon>Archaea</taxon>
        <taxon>Methanobacteriati</taxon>
        <taxon>Methanobacteriota</taxon>
        <taxon>Stenosarchaea group</taxon>
        <taxon>Halobacteria</taxon>
        <taxon>Halobacteriales</taxon>
        <taxon>Haloferacaceae</taxon>
        <taxon>Halogeometricum</taxon>
    </lineage>
</organism>